<feature type="region of interest" description="Disordered" evidence="2">
    <location>
        <begin position="282"/>
        <end position="354"/>
    </location>
</feature>
<accession>A0A6P8XF72</accession>
<sequence length="372" mass="41822">MKSQLFVLIICLSAGAVFAQEEELIEILPPRTTKAPEKGVSDPKIIRILEDNSKKLDILDRNTHTISNTQKGIENKLKAIARDLSEIEHIEDDLKKLEKLTADNFKSTAQGVKNLTNNIKSAEDRTDRAILGLSKTQQEIKQVLIQVDANQNKYEADLNNVAKSVHDHLDGLDSVLKQSVLKELVNLNQAAKKLENSQKHIENKIGYLDELAALTGITANKVQLLEQGVRSLNVSQQLQLSAISETVHQVGSTTWQIDNKLGVLLSTQKNIERGLEECKKCQRHPAPEPYHEPKQHEDSYAEPKHHEDSYAEPKQHEDSYAEPRYAPEYGHKEPSKSSSSSSSNSEYGSDYSNSNAEEASYLYQLWYGKDQK</sequence>
<dbReference type="OrthoDB" id="7845329at2759"/>
<organism evidence="4 5">
    <name type="scientific">Drosophila albomicans</name>
    <name type="common">Fruit fly</name>
    <dbReference type="NCBI Taxonomy" id="7291"/>
    <lineage>
        <taxon>Eukaryota</taxon>
        <taxon>Metazoa</taxon>
        <taxon>Ecdysozoa</taxon>
        <taxon>Arthropoda</taxon>
        <taxon>Hexapoda</taxon>
        <taxon>Insecta</taxon>
        <taxon>Pterygota</taxon>
        <taxon>Neoptera</taxon>
        <taxon>Endopterygota</taxon>
        <taxon>Diptera</taxon>
        <taxon>Brachycera</taxon>
        <taxon>Muscomorpha</taxon>
        <taxon>Ephydroidea</taxon>
        <taxon>Drosophilidae</taxon>
        <taxon>Drosophila</taxon>
    </lineage>
</organism>
<dbReference type="Proteomes" id="UP000515160">
    <property type="component" value="Chromosome 2L"/>
</dbReference>
<feature type="compositionally biased region" description="Low complexity" evidence="2">
    <location>
        <begin position="336"/>
        <end position="354"/>
    </location>
</feature>
<name>A0A6P8XF72_DROAB</name>
<feature type="compositionally biased region" description="Basic and acidic residues" evidence="2">
    <location>
        <begin position="282"/>
        <end position="321"/>
    </location>
</feature>
<feature type="signal peptide" evidence="3">
    <location>
        <begin position="1"/>
        <end position="19"/>
    </location>
</feature>
<proteinExistence type="predicted"/>
<feature type="coiled-coil region" evidence="1">
    <location>
        <begin position="177"/>
        <end position="204"/>
    </location>
</feature>
<evidence type="ECO:0000256" key="2">
    <source>
        <dbReference type="SAM" id="MobiDB-lite"/>
    </source>
</evidence>
<keyword evidence="3" id="KW-0732">Signal</keyword>
<keyword evidence="1" id="KW-0175">Coiled coil</keyword>
<evidence type="ECO:0000256" key="3">
    <source>
        <dbReference type="SAM" id="SignalP"/>
    </source>
</evidence>
<feature type="chain" id="PRO_5039393711" evidence="3">
    <location>
        <begin position="20"/>
        <end position="372"/>
    </location>
</feature>
<reference evidence="5" key="1">
    <citation type="submission" date="2025-08" db="UniProtKB">
        <authorList>
            <consortium name="RefSeq"/>
        </authorList>
    </citation>
    <scope>IDENTIFICATION</scope>
    <source>
        <strain evidence="5">15112-1751.03</strain>
        <tissue evidence="5">Whole Adult</tissue>
    </source>
</reference>
<evidence type="ECO:0000313" key="5">
    <source>
        <dbReference type="RefSeq" id="XP_034098007.2"/>
    </source>
</evidence>
<evidence type="ECO:0000256" key="1">
    <source>
        <dbReference type="SAM" id="Coils"/>
    </source>
</evidence>
<dbReference type="AlphaFoldDB" id="A0A6P8XF72"/>
<keyword evidence="4" id="KW-1185">Reference proteome</keyword>
<protein>
    <submittedName>
        <fullName evidence="5">Uncharacterized protein LOC117563685</fullName>
    </submittedName>
</protein>
<dbReference type="RefSeq" id="XP_034098007.2">
    <property type="nucleotide sequence ID" value="XM_034242116.2"/>
</dbReference>
<gene>
    <name evidence="5" type="primary">LOC117563685</name>
</gene>
<dbReference type="GeneID" id="117563685"/>
<evidence type="ECO:0000313" key="4">
    <source>
        <dbReference type="Proteomes" id="UP000515160"/>
    </source>
</evidence>